<dbReference type="PANTHER" id="PTHR21838:SF2">
    <property type="entry name" value="COILED-COIL DOMAIN-CONTAINING PROTEIN 137"/>
    <property type="match status" value="1"/>
</dbReference>
<dbReference type="InterPro" id="IPR026680">
    <property type="entry name" value="CCDC137"/>
</dbReference>
<protein>
    <submittedName>
        <fullName evidence="2">Uncharacterized protein</fullName>
    </submittedName>
</protein>
<dbReference type="KEGG" id="vde:111244178"/>
<dbReference type="InParanoid" id="A0A7M7J4C3"/>
<evidence type="ECO:0000313" key="2">
    <source>
        <dbReference type="EnsemblMetazoa" id="XP_022646692"/>
    </source>
</evidence>
<accession>A0A7M7J4C3</accession>
<dbReference type="OrthoDB" id="5876637at2759"/>
<organism evidence="2 3">
    <name type="scientific">Varroa destructor</name>
    <name type="common">Honeybee mite</name>
    <dbReference type="NCBI Taxonomy" id="109461"/>
    <lineage>
        <taxon>Eukaryota</taxon>
        <taxon>Metazoa</taxon>
        <taxon>Ecdysozoa</taxon>
        <taxon>Arthropoda</taxon>
        <taxon>Chelicerata</taxon>
        <taxon>Arachnida</taxon>
        <taxon>Acari</taxon>
        <taxon>Parasitiformes</taxon>
        <taxon>Mesostigmata</taxon>
        <taxon>Gamasina</taxon>
        <taxon>Dermanyssoidea</taxon>
        <taxon>Varroidae</taxon>
        <taxon>Varroa</taxon>
    </lineage>
</organism>
<name>A0A7M7J4C3_VARDE</name>
<proteinExistence type="predicted"/>
<feature type="region of interest" description="Disordered" evidence="1">
    <location>
        <begin position="220"/>
        <end position="253"/>
    </location>
</feature>
<feature type="compositionally biased region" description="Basic and acidic residues" evidence="1">
    <location>
        <begin position="242"/>
        <end position="253"/>
    </location>
</feature>
<evidence type="ECO:0000313" key="3">
    <source>
        <dbReference type="Proteomes" id="UP000594260"/>
    </source>
</evidence>
<feature type="compositionally biased region" description="Polar residues" evidence="1">
    <location>
        <begin position="230"/>
        <end position="240"/>
    </location>
</feature>
<feature type="compositionally biased region" description="Basic residues" evidence="1">
    <location>
        <begin position="1"/>
        <end position="13"/>
    </location>
</feature>
<dbReference type="GO" id="GO:0005634">
    <property type="term" value="C:nucleus"/>
    <property type="evidence" value="ECO:0007669"/>
    <property type="project" value="TreeGrafter"/>
</dbReference>
<dbReference type="AlphaFoldDB" id="A0A7M7J4C3"/>
<feature type="region of interest" description="Disordered" evidence="1">
    <location>
        <begin position="1"/>
        <end position="49"/>
    </location>
</feature>
<sequence length="298" mass="34402">MGRKIRSKKHNKLKPVDPFNRKANSNTFKGKDEFQNMAPKKLGQEAPGSLKRLFIMDDMDGPTKRKKKKKTNRIIVRTLNHRNGTASFVSQNIYETNEQFLRRVSQMANRAREKADISAKFDVHFNEDGSLTHEVSDSASVLTRKKRRLQEYKEKRKAKSMILKKPRDICEETNRPPKEFPGKERFKFGEVVHAPPEITAKLRGAPKRDPKKTIKSLMCNPENMGKVKKSLSSDSHTSVEQAPKENKAKEVRSGDFDINTISGLEKIRWKSLEASKRAELEVERERVIEAYRRLKNKA</sequence>
<dbReference type="Proteomes" id="UP000594260">
    <property type="component" value="Unplaced"/>
</dbReference>
<dbReference type="PANTHER" id="PTHR21838">
    <property type="entry name" value="COILED-COIL DOMAIN-CONTAINING PROTEIN 137"/>
    <property type="match status" value="1"/>
</dbReference>
<reference evidence="2" key="1">
    <citation type="submission" date="2021-01" db="UniProtKB">
        <authorList>
            <consortium name="EnsemblMetazoa"/>
        </authorList>
    </citation>
    <scope>IDENTIFICATION</scope>
</reference>
<dbReference type="OMA" id="NENEHQF"/>
<dbReference type="RefSeq" id="XP_022646692.1">
    <property type="nucleotide sequence ID" value="XM_022790957.1"/>
</dbReference>
<dbReference type="EnsemblMetazoa" id="XM_022790957">
    <property type="protein sequence ID" value="XP_022646692"/>
    <property type="gene ID" value="LOC111244178"/>
</dbReference>
<evidence type="ECO:0000256" key="1">
    <source>
        <dbReference type="SAM" id="MobiDB-lite"/>
    </source>
</evidence>
<keyword evidence="3" id="KW-1185">Reference proteome</keyword>
<dbReference type="GeneID" id="111244178"/>
<dbReference type="FunCoup" id="A0A7M7J4C3">
    <property type="interactions" value="1124"/>
</dbReference>